<evidence type="ECO:0000256" key="2">
    <source>
        <dbReference type="ARBA" id="ARBA00008537"/>
    </source>
</evidence>
<comment type="subcellular location">
    <subcellularLocation>
        <location evidence="1">Cell membrane</location>
        <topology evidence="1">Multi-pass membrane protein</topology>
    </subcellularLocation>
</comment>
<sequence length="534" mass="57089">MAIAAQGSGLLARAPEQASAPAVNKWGVAAAVSLGALLEIIDTTIVNVALSDMQAELGATLSQISWVVSAYAIANVIILPLTAWLGHRFGKKKYFVFSLIGFTLASILCGLSTSLPMLIAARILQGLTGGGLLAKAQAILFETFPKEEQAMAQGFFGIIVISGPAIGPTLGGYLVTNVDWRWIFFVNVPLGIIAVAMTMYFLQKDRPEDLVRSKIDWIAIGLLTVGIGAFQAILEEGNDEDWFESRAIVFGAIVAVVGLTAFVVRELRSKNPVVDLRVLRYRSLWAGSILSTVLGMTLYGAMFAVPIFAQTCMHYTSQQTGMLMLPGAIGSAVTMIFVSKLVTRFDARALLAFGAVVLIGAVLALTRLTPDTAERDLFWPLIFRSVGSVLMFMPLSMATLGPIPTKDVGTATGFYNLTRQLGGSIGVALLSTLLTQRQQFHRAMLVESIVPSNVMTNERLQGMTQMLVNRGISLEDAKQKALGLLDGIVAQQSAVMSFGDTFWATAALIIVFLPFILLLGKPANKGGAQVSGGH</sequence>
<feature type="transmembrane region" description="Helical" evidence="8">
    <location>
        <begin position="502"/>
        <end position="520"/>
    </location>
</feature>
<dbReference type="Gene3D" id="1.20.1250.20">
    <property type="entry name" value="MFS general substrate transporter like domains"/>
    <property type="match status" value="1"/>
</dbReference>
<feature type="transmembrane region" description="Helical" evidence="8">
    <location>
        <begin position="284"/>
        <end position="309"/>
    </location>
</feature>
<evidence type="ECO:0000256" key="1">
    <source>
        <dbReference type="ARBA" id="ARBA00004651"/>
    </source>
</evidence>
<evidence type="ECO:0000256" key="8">
    <source>
        <dbReference type="SAM" id="Phobius"/>
    </source>
</evidence>
<comment type="similarity">
    <text evidence="2">Belongs to the major facilitator superfamily. EmrB family.</text>
</comment>
<reference evidence="10" key="1">
    <citation type="submission" date="2021-12" db="EMBL/GenBank/DDBJ databases">
        <title>Discovery of the Pendulisporaceae a myxobacterial family with distinct sporulation behavior and unique specialized metabolism.</title>
        <authorList>
            <person name="Garcia R."/>
            <person name="Popoff A."/>
            <person name="Bader C.D."/>
            <person name="Loehr J."/>
            <person name="Walesch S."/>
            <person name="Walt C."/>
            <person name="Boldt J."/>
            <person name="Bunk B."/>
            <person name="Haeckl F.J.F.P.J."/>
            <person name="Gunesch A.P."/>
            <person name="Birkelbach J."/>
            <person name="Nuebel U."/>
            <person name="Pietschmann T."/>
            <person name="Bach T."/>
            <person name="Mueller R."/>
        </authorList>
    </citation>
    <scope>NUCLEOTIDE SEQUENCE</scope>
    <source>
        <strain evidence="10">MSr11367</strain>
    </source>
</reference>
<dbReference type="InterPro" id="IPR011701">
    <property type="entry name" value="MFS"/>
</dbReference>
<dbReference type="RefSeq" id="WP_394832695.1">
    <property type="nucleotide sequence ID" value="NZ_CP089929.1"/>
</dbReference>
<feature type="transmembrane region" description="Helical" evidence="8">
    <location>
        <begin position="119"/>
        <end position="141"/>
    </location>
</feature>
<keyword evidence="5 8" id="KW-0812">Transmembrane</keyword>
<dbReference type="PROSITE" id="PS50850">
    <property type="entry name" value="MFS"/>
    <property type="match status" value="1"/>
</dbReference>
<keyword evidence="6 8" id="KW-1133">Transmembrane helix</keyword>
<feature type="transmembrane region" description="Helical" evidence="8">
    <location>
        <begin position="64"/>
        <end position="85"/>
    </location>
</feature>
<evidence type="ECO:0000256" key="4">
    <source>
        <dbReference type="ARBA" id="ARBA00022475"/>
    </source>
</evidence>
<keyword evidence="11" id="KW-1185">Reference proteome</keyword>
<evidence type="ECO:0000256" key="5">
    <source>
        <dbReference type="ARBA" id="ARBA00022692"/>
    </source>
</evidence>
<accession>A0ABZ2KWJ5</accession>
<feature type="transmembrane region" description="Helical" evidence="8">
    <location>
        <begin position="349"/>
        <end position="369"/>
    </location>
</feature>
<dbReference type="Proteomes" id="UP001374803">
    <property type="component" value="Chromosome"/>
</dbReference>
<evidence type="ECO:0000259" key="9">
    <source>
        <dbReference type="PROSITE" id="PS50850"/>
    </source>
</evidence>
<gene>
    <name evidence="10" type="ORF">LVJ94_39945</name>
</gene>
<dbReference type="NCBIfam" id="TIGR00711">
    <property type="entry name" value="efflux_EmrB"/>
    <property type="match status" value="1"/>
</dbReference>
<dbReference type="SUPFAM" id="SSF103473">
    <property type="entry name" value="MFS general substrate transporter"/>
    <property type="match status" value="1"/>
</dbReference>
<feature type="transmembrane region" description="Helical" evidence="8">
    <location>
        <begin position="182"/>
        <end position="203"/>
    </location>
</feature>
<dbReference type="PANTHER" id="PTHR42718">
    <property type="entry name" value="MAJOR FACILITATOR SUPERFAMILY MULTIDRUG TRANSPORTER MFSC"/>
    <property type="match status" value="1"/>
</dbReference>
<keyword evidence="7 8" id="KW-0472">Membrane</keyword>
<feature type="transmembrane region" description="Helical" evidence="8">
    <location>
        <begin position="321"/>
        <end position="342"/>
    </location>
</feature>
<dbReference type="InterPro" id="IPR020846">
    <property type="entry name" value="MFS_dom"/>
</dbReference>
<keyword evidence="4" id="KW-1003">Cell membrane</keyword>
<feature type="domain" description="Major facilitator superfamily (MFS) profile" evidence="9">
    <location>
        <begin position="28"/>
        <end position="524"/>
    </location>
</feature>
<dbReference type="PRINTS" id="PR01036">
    <property type="entry name" value="TCRTETB"/>
</dbReference>
<evidence type="ECO:0000256" key="7">
    <source>
        <dbReference type="ARBA" id="ARBA00023136"/>
    </source>
</evidence>
<evidence type="ECO:0000256" key="3">
    <source>
        <dbReference type="ARBA" id="ARBA00022448"/>
    </source>
</evidence>
<feature type="transmembrane region" description="Helical" evidence="8">
    <location>
        <begin position="381"/>
        <end position="401"/>
    </location>
</feature>
<evidence type="ECO:0000256" key="6">
    <source>
        <dbReference type="ARBA" id="ARBA00022989"/>
    </source>
</evidence>
<dbReference type="Pfam" id="PF07690">
    <property type="entry name" value="MFS_1"/>
    <property type="match status" value="1"/>
</dbReference>
<name>A0ABZ2KWJ5_9BACT</name>
<evidence type="ECO:0000313" key="10">
    <source>
        <dbReference type="EMBL" id="WXB03068.1"/>
    </source>
</evidence>
<proteinExistence type="inferred from homology"/>
<evidence type="ECO:0000313" key="11">
    <source>
        <dbReference type="Proteomes" id="UP001374803"/>
    </source>
</evidence>
<dbReference type="CDD" id="cd17503">
    <property type="entry name" value="MFS_LmrB_MDR_like"/>
    <property type="match status" value="1"/>
</dbReference>
<feature type="transmembrane region" description="Helical" evidence="8">
    <location>
        <begin position="246"/>
        <end position="264"/>
    </location>
</feature>
<dbReference type="InterPro" id="IPR036259">
    <property type="entry name" value="MFS_trans_sf"/>
</dbReference>
<feature type="transmembrane region" description="Helical" evidence="8">
    <location>
        <begin position="153"/>
        <end position="176"/>
    </location>
</feature>
<feature type="transmembrane region" description="Helical" evidence="8">
    <location>
        <begin position="215"/>
        <end position="234"/>
    </location>
</feature>
<dbReference type="EMBL" id="CP089983">
    <property type="protein sequence ID" value="WXB03068.1"/>
    <property type="molecule type" value="Genomic_DNA"/>
</dbReference>
<organism evidence="10 11">
    <name type="scientific">Pendulispora rubella</name>
    <dbReference type="NCBI Taxonomy" id="2741070"/>
    <lineage>
        <taxon>Bacteria</taxon>
        <taxon>Pseudomonadati</taxon>
        <taxon>Myxococcota</taxon>
        <taxon>Myxococcia</taxon>
        <taxon>Myxococcales</taxon>
        <taxon>Sorangiineae</taxon>
        <taxon>Pendulisporaceae</taxon>
        <taxon>Pendulispora</taxon>
    </lineage>
</organism>
<protein>
    <submittedName>
        <fullName evidence="10">DHA2 family efflux MFS transporter permease subunit</fullName>
    </submittedName>
</protein>
<dbReference type="PANTHER" id="PTHR42718:SF9">
    <property type="entry name" value="MAJOR FACILITATOR SUPERFAMILY MULTIDRUG TRANSPORTER MFSC"/>
    <property type="match status" value="1"/>
</dbReference>
<feature type="transmembrane region" description="Helical" evidence="8">
    <location>
        <begin position="94"/>
        <end position="113"/>
    </location>
</feature>
<dbReference type="InterPro" id="IPR004638">
    <property type="entry name" value="EmrB-like"/>
</dbReference>
<dbReference type="Gene3D" id="1.20.1720.10">
    <property type="entry name" value="Multidrug resistance protein D"/>
    <property type="match status" value="1"/>
</dbReference>
<keyword evidence="3" id="KW-0813">Transport</keyword>